<gene>
    <name evidence="3" type="ORF">MA04_01942</name>
</gene>
<feature type="domain" description="NADP-dependent oxidoreductase" evidence="2">
    <location>
        <begin position="16"/>
        <end position="314"/>
    </location>
</feature>
<evidence type="ECO:0000256" key="1">
    <source>
        <dbReference type="ARBA" id="ARBA00023002"/>
    </source>
</evidence>
<dbReference type="PRINTS" id="PR00069">
    <property type="entry name" value="ALDKETRDTASE"/>
</dbReference>
<sequence>METTTLANSDLTCSRIALGTRTMGAGARDSAAAGAGWDRHNALQAILEAVENGITTIDTAPLYGFGESEALVGEALRRGRLRQHVTLSTQAGLDWRDGIPFRDARPQRLFEEVHASLRRLRTDVIDLYQVHWPDLACPLEDTAGAMATLQRQGKIRAVGVSNLTGQQLRAFHAICPLTAVQAPYNLFERRTEEDLLPAARELGISVLGYSALCRGLLSGKMRPHTRFNSDDLRNHDPKFQPPRYAQYLEAVDALNTLARDNGLGGVLPLTVRWLLDQPGVDLALWGVRRPEQILPMLELDGWHLDDALNTEIERILAETITNPVGPEFMAPAGRQNPI</sequence>
<dbReference type="PANTHER" id="PTHR43364">
    <property type="entry name" value="NADH-SPECIFIC METHYLGLYOXAL REDUCTASE-RELATED"/>
    <property type="match status" value="1"/>
</dbReference>
<accession>A0ABT2QYP1</accession>
<protein>
    <submittedName>
        <fullName evidence="3">General stress protein</fullName>
    </submittedName>
</protein>
<dbReference type="EMBL" id="ARXS01000009">
    <property type="protein sequence ID" value="MCU5782642.1"/>
    <property type="molecule type" value="Genomic_DNA"/>
</dbReference>
<dbReference type="Pfam" id="PF00248">
    <property type="entry name" value="Aldo_ket_red"/>
    <property type="match status" value="1"/>
</dbReference>
<dbReference type="RefSeq" id="WP_262460285.1">
    <property type="nucleotide sequence ID" value="NZ_ARXS01000009.1"/>
</dbReference>
<dbReference type="InterPro" id="IPR036812">
    <property type="entry name" value="NAD(P)_OxRdtase_dom_sf"/>
</dbReference>
<name>A0ABT2QYP1_9GAMM</name>
<keyword evidence="1" id="KW-0560">Oxidoreductase</keyword>
<organism evidence="3 4">
    <name type="scientific">Alloalcanivorax balearicus MACL04</name>
    <dbReference type="NCBI Taxonomy" id="1177182"/>
    <lineage>
        <taxon>Bacteria</taxon>
        <taxon>Pseudomonadati</taxon>
        <taxon>Pseudomonadota</taxon>
        <taxon>Gammaproteobacteria</taxon>
        <taxon>Oceanospirillales</taxon>
        <taxon>Alcanivoracaceae</taxon>
        <taxon>Alloalcanivorax</taxon>
    </lineage>
</organism>
<evidence type="ECO:0000313" key="4">
    <source>
        <dbReference type="Proteomes" id="UP001064106"/>
    </source>
</evidence>
<dbReference type="Gene3D" id="3.20.20.100">
    <property type="entry name" value="NADP-dependent oxidoreductase domain"/>
    <property type="match status" value="1"/>
</dbReference>
<comment type="caution">
    <text evidence="3">The sequence shown here is derived from an EMBL/GenBank/DDBJ whole genome shotgun (WGS) entry which is preliminary data.</text>
</comment>
<dbReference type="InterPro" id="IPR020471">
    <property type="entry name" value="AKR"/>
</dbReference>
<reference evidence="3" key="1">
    <citation type="submission" date="2012-09" db="EMBL/GenBank/DDBJ databases">
        <title>Genome Sequence of alkane-degrading Bacterium Alcanivorax balearicus MACL04.</title>
        <authorList>
            <person name="Lai Q."/>
            <person name="Shao Z."/>
        </authorList>
    </citation>
    <scope>NUCLEOTIDE SEQUENCE</scope>
    <source>
        <strain evidence="3">MACL04</strain>
    </source>
</reference>
<dbReference type="SUPFAM" id="SSF51430">
    <property type="entry name" value="NAD(P)-linked oxidoreductase"/>
    <property type="match status" value="1"/>
</dbReference>
<evidence type="ECO:0000313" key="3">
    <source>
        <dbReference type="EMBL" id="MCU5782642.1"/>
    </source>
</evidence>
<keyword evidence="4" id="KW-1185">Reference proteome</keyword>
<dbReference type="PANTHER" id="PTHR43364:SF4">
    <property type="entry name" value="NAD(P)-LINKED OXIDOREDUCTASE SUPERFAMILY PROTEIN"/>
    <property type="match status" value="1"/>
</dbReference>
<dbReference type="InterPro" id="IPR050523">
    <property type="entry name" value="AKR_Detox_Biosynth"/>
</dbReference>
<dbReference type="InterPro" id="IPR023210">
    <property type="entry name" value="NADP_OxRdtase_dom"/>
</dbReference>
<dbReference type="Proteomes" id="UP001064106">
    <property type="component" value="Unassembled WGS sequence"/>
</dbReference>
<evidence type="ECO:0000259" key="2">
    <source>
        <dbReference type="Pfam" id="PF00248"/>
    </source>
</evidence>
<proteinExistence type="predicted"/>